<sequence>ALINNMFELRGTAFNFLIAYRRGTPHQAQDIGSWESIFTFIARTSVASNAFLIAFLSEDFYNRYLASLSEAEIYMARFAFVIIFHYGVYAVCVLVLKMLWKEPREVTIARRRRAYLERTGVVEDMEGVRGVDIRREITRKRTATVRSI</sequence>
<evidence type="ECO:0000256" key="4">
    <source>
        <dbReference type="ARBA" id="ARBA00023136"/>
    </source>
</evidence>
<evidence type="ECO:0000256" key="5">
    <source>
        <dbReference type="SAM" id="Phobius"/>
    </source>
</evidence>
<keyword evidence="4 5" id="KW-0472">Membrane</keyword>
<reference evidence="7" key="1">
    <citation type="submission" date="2020-05" db="EMBL/GenBank/DDBJ databases">
        <title>Phylogenomic resolution of chytrid fungi.</title>
        <authorList>
            <person name="Stajich J.E."/>
            <person name="Amses K."/>
            <person name="Simmons R."/>
            <person name="Seto K."/>
            <person name="Myers J."/>
            <person name="Bonds A."/>
            <person name="Quandt C.A."/>
            <person name="Barry K."/>
            <person name="Liu P."/>
            <person name="Grigoriev I."/>
            <person name="Longcore J.E."/>
            <person name="James T.Y."/>
        </authorList>
    </citation>
    <scope>NUCLEOTIDE SEQUENCE</scope>
    <source>
        <strain evidence="7">JEL0318</strain>
    </source>
</reference>
<dbReference type="Proteomes" id="UP001212841">
    <property type="component" value="Unassembled WGS sequence"/>
</dbReference>
<dbReference type="PANTHER" id="PTHR12308:SF73">
    <property type="entry name" value="ANOCTAMIN"/>
    <property type="match status" value="1"/>
</dbReference>
<dbReference type="PANTHER" id="PTHR12308">
    <property type="entry name" value="ANOCTAMIN"/>
    <property type="match status" value="1"/>
</dbReference>
<evidence type="ECO:0000259" key="6">
    <source>
        <dbReference type="Pfam" id="PF04547"/>
    </source>
</evidence>
<dbReference type="InterPro" id="IPR007632">
    <property type="entry name" value="Anoctamin"/>
</dbReference>
<evidence type="ECO:0000256" key="1">
    <source>
        <dbReference type="ARBA" id="ARBA00004141"/>
    </source>
</evidence>
<name>A0AAD5S626_9FUNG</name>
<feature type="domain" description="Anoctamin transmembrane" evidence="6">
    <location>
        <begin position="1"/>
        <end position="113"/>
    </location>
</feature>
<feature type="non-terminal residue" evidence="7">
    <location>
        <position position="1"/>
    </location>
</feature>
<dbReference type="InterPro" id="IPR049452">
    <property type="entry name" value="Anoctamin_TM"/>
</dbReference>
<dbReference type="GO" id="GO:0016020">
    <property type="term" value="C:membrane"/>
    <property type="evidence" value="ECO:0007669"/>
    <property type="project" value="UniProtKB-SubCell"/>
</dbReference>
<dbReference type="GO" id="GO:0005254">
    <property type="term" value="F:chloride channel activity"/>
    <property type="evidence" value="ECO:0007669"/>
    <property type="project" value="TreeGrafter"/>
</dbReference>
<evidence type="ECO:0000313" key="7">
    <source>
        <dbReference type="EMBL" id="KAJ3047321.1"/>
    </source>
</evidence>
<protein>
    <recommendedName>
        <fullName evidence="6">Anoctamin transmembrane domain-containing protein</fullName>
    </recommendedName>
</protein>
<accession>A0AAD5S626</accession>
<dbReference type="Pfam" id="PF04547">
    <property type="entry name" value="Anoctamin"/>
    <property type="match status" value="1"/>
</dbReference>
<dbReference type="AlphaFoldDB" id="A0AAD5S626"/>
<gene>
    <name evidence="7" type="ORF">HK097_011646</name>
</gene>
<evidence type="ECO:0000256" key="2">
    <source>
        <dbReference type="ARBA" id="ARBA00022692"/>
    </source>
</evidence>
<organism evidence="7 8">
    <name type="scientific">Rhizophlyctis rosea</name>
    <dbReference type="NCBI Taxonomy" id="64517"/>
    <lineage>
        <taxon>Eukaryota</taxon>
        <taxon>Fungi</taxon>
        <taxon>Fungi incertae sedis</taxon>
        <taxon>Chytridiomycota</taxon>
        <taxon>Chytridiomycota incertae sedis</taxon>
        <taxon>Chytridiomycetes</taxon>
        <taxon>Rhizophlyctidales</taxon>
        <taxon>Rhizophlyctidaceae</taxon>
        <taxon>Rhizophlyctis</taxon>
    </lineage>
</organism>
<feature type="transmembrane region" description="Helical" evidence="5">
    <location>
        <begin position="37"/>
        <end position="56"/>
    </location>
</feature>
<keyword evidence="2 5" id="KW-0812">Transmembrane</keyword>
<evidence type="ECO:0000256" key="3">
    <source>
        <dbReference type="ARBA" id="ARBA00022989"/>
    </source>
</evidence>
<feature type="transmembrane region" description="Helical" evidence="5">
    <location>
        <begin position="76"/>
        <end position="100"/>
    </location>
</feature>
<proteinExistence type="predicted"/>
<comment type="caution">
    <text evidence="7">The sequence shown here is derived from an EMBL/GenBank/DDBJ whole genome shotgun (WGS) entry which is preliminary data.</text>
</comment>
<keyword evidence="3 5" id="KW-1133">Transmembrane helix</keyword>
<keyword evidence="8" id="KW-1185">Reference proteome</keyword>
<evidence type="ECO:0000313" key="8">
    <source>
        <dbReference type="Proteomes" id="UP001212841"/>
    </source>
</evidence>
<comment type="subcellular location">
    <subcellularLocation>
        <location evidence="1">Membrane</location>
        <topology evidence="1">Multi-pass membrane protein</topology>
    </subcellularLocation>
</comment>
<dbReference type="EMBL" id="JADGJD010000984">
    <property type="protein sequence ID" value="KAJ3047321.1"/>
    <property type="molecule type" value="Genomic_DNA"/>
</dbReference>